<dbReference type="InterPro" id="IPR042178">
    <property type="entry name" value="Serpin_sf_1"/>
</dbReference>
<evidence type="ECO:0000259" key="2">
    <source>
        <dbReference type="SMART" id="SM00093"/>
    </source>
</evidence>
<evidence type="ECO:0000256" key="1">
    <source>
        <dbReference type="RuleBase" id="RU000411"/>
    </source>
</evidence>
<comment type="caution">
    <text evidence="3">The sequence shown here is derived from an EMBL/GenBank/DDBJ whole genome shotgun (WGS) entry which is preliminary data.</text>
</comment>
<dbReference type="EMBL" id="DXEN01000033">
    <property type="protein sequence ID" value="HIX85983.1"/>
    <property type="molecule type" value="Genomic_DNA"/>
</dbReference>
<reference evidence="3" key="2">
    <citation type="submission" date="2021-04" db="EMBL/GenBank/DDBJ databases">
        <authorList>
            <person name="Gilroy R."/>
        </authorList>
    </citation>
    <scope>NUCLEOTIDE SEQUENCE</scope>
    <source>
        <strain evidence="3">ChiHecec2B26-12326</strain>
    </source>
</reference>
<dbReference type="PANTHER" id="PTHR11461">
    <property type="entry name" value="SERINE PROTEASE INHIBITOR, SERPIN"/>
    <property type="match status" value="1"/>
</dbReference>
<evidence type="ECO:0000313" key="3">
    <source>
        <dbReference type="EMBL" id="HIX85983.1"/>
    </source>
</evidence>
<sequence length="408" mass="46754">MKESILFCGLMLYALLYVSCEGRRPEKQAWQDVELSPAERHIAERNTAFAFRFFQEATQTDATCVLSPLSASCLLSLLMNGADGDCLAGMRTALRLDSIPMETINTYYNRLIKGLPFADPLTEVGLHQSLWIEEEVNIESTFRKVSHEEYNAEICTVDFSAPDATERVNRWCAEKTNNRITKVVDTFHGKERLALLNALYFQGKWQREFNKEWTRPEPFTASDGTVRQVEMMCQTDTFRLLRNEYFDIAELPYGNDSFSMILFLPAQDKDWETCRTSFTTENWLRWSEDGETRRLDLRLPRFRMEERYNLSTALRALGMGKAFNPSIHHFPRLAKGELGIGEVLQSIFISVDEGGTEAAAATIATIIAEEELPPSLRPYPFHVNRPFLFLIKENKTGAILFMGQVTKM</sequence>
<reference evidence="3" key="1">
    <citation type="journal article" date="2021" name="PeerJ">
        <title>Extensive microbial diversity within the chicken gut microbiome revealed by metagenomics and culture.</title>
        <authorList>
            <person name="Gilroy R."/>
            <person name="Ravi A."/>
            <person name="Getino M."/>
            <person name="Pursley I."/>
            <person name="Horton D.L."/>
            <person name="Alikhan N.F."/>
            <person name="Baker D."/>
            <person name="Gharbi K."/>
            <person name="Hall N."/>
            <person name="Watson M."/>
            <person name="Adriaenssens E.M."/>
            <person name="Foster-Nyarko E."/>
            <person name="Jarju S."/>
            <person name="Secka A."/>
            <person name="Antonio M."/>
            <person name="Oren A."/>
            <person name="Chaudhuri R.R."/>
            <person name="La Ragione R."/>
            <person name="Hildebrand F."/>
            <person name="Pallen M.J."/>
        </authorList>
    </citation>
    <scope>NUCLEOTIDE SEQUENCE</scope>
    <source>
        <strain evidence="3">ChiHecec2B26-12326</strain>
    </source>
</reference>
<accession>A0A9D1XQX0</accession>
<comment type="similarity">
    <text evidence="1">Belongs to the serpin family.</text>
</comment>
<organism evidence="3 4">
    <name type="scientific">Candidatus Parabacteroides intestinigallinarum</name>
    <dbReference type="NCBI Taxonomy" id="2838722"/>
    <lineage>
        <taxon>Bacteria</taxon>
        <taxon>Pseudomonadati</taxon>
        <taxon>Bacteroidota</taxon>
        <taxon>Bacteroidia</taxon>
        <taxon>Bacteroidales</taxon>
        <taxon>Tannerellaceae</taxon>
        <taxon>Parabacteroides</taxon>
    </lineage>
</organism>
<dbReference type="PANTHER" id="PTHR11461:SF211">
    <property type="entry name" value="GH10112P-RELATED"/>
    <property type="match status" value="1"/>
</dbReference>
<dbReference type="CDD" id="cd19588">
    <property type="entry name" value="serpin_miropin-like"/>
    <property type="match status" value="1"/>
</dbReference>
<dbReference type="InterPro" id="IPR036186">
    <property type="entry name" value="Serpin_sf"/>
</dbReference>
<gene>
    <name evidence="3" type="ORF">H9848_05180</name>
</gene>
<feature type="domain" description="Serpin" evidence="2">
    <location>
        <begin position="51"/>
        <end position="408"/>
    </location>
</feature>
<name>A0A9D1XQX0_9BACT</name>
<dbReference type="GO" id="GO:0004867">
    <property type="term" value="F:serine-type endopeptidase inhibitor activity"/>
    <property type="evidence" value="ECO:0007669"/>
    <property type="project" value="InterPro"/>
</dbReference>
<dbReference type="InterPro" id="IPR023795">
    <property type="entry name" value="Serpin_CS"/>
</dbReference>
<dbReference type="SUPFAM" id="SSF56574">
    <property type="entry name" value="Serpins"/>
    <property type="match status" value="1"/>
</dbReference>
<dbReference type="Gene3D" id="2.30.39.10">
    <property type="entry name" value="Alpha-1-antitrypsin, domain 1"/>
    <property type="match status" value="1"/>
</dbReference>
<dbReference type="GO" id="GO:0005615">
    <property type="term" value="C:extracellular space"/>
    <property type="evidence" value="ECO:0007669"/>
    <property type="project" value="InterPro"/>
</dbReference>
<dbReference type="Proteomes" id="UP000823847">
    <property type="component" value="Unassembled WGS sequence"/>
</dbReference>
<dbReference type="PROSITE" id="PS00284">
    <property type="entry name" value="SERPIN"/>
    <property type="match status" value="1"/>
</dbReference>
<dbReference type="InterPro" id="IPR000215">
    <property type="entry name" value="Serpin_fam"/>
</dbReference>
<evidence type="ECO:0000313" key="4">
    <source>
        <dbReference type="Proteomes" id="UP000823847"/>
    </source>
</evidence>
<proteinExistence type="inferred from homology"/>
<dbReference type="InterPro" id="IPR042185">
    <property type="entry name" value="Serpin_sf_2"/>
</dbReference>
<dbReference type="InterPro" id="IPR023796">
    <property type="entry name" value="Serpin_dom"/>
</dbReference>
<dbReference type="Gene3D" id="3.30.497.10">
    <property type="entry name" value="Antithrombin, subunit I, domain 2"/>
    <property type="match status" value="1"/>
</dbReference>
<dbReference type="Pfam" id="PF00079">
    <property type="entry name" value="Serpin"/>
    <property type="match status" value="1"/>
</dbReference>
<protein>
    <submittedName>
        <fullName evidence="3">Serpin family protein</fullName>
    </submittedName>
</protein>
<dbReference type="AlphaFoldDB" id="A0A9D1XQX0"/>
<dbReference type="SMART" id="SM00093">
    <property type="entry name" value="SERPIN"/>
    <property type="match status" value="1"/>
</dbReference>